<evidence type="ECO:0000313" key="4">
    <source>
        <dbReference type="Proteomes" id="UP001500187"/>
    </source>
</evidence>
<feature type="domain" description="Activator of Hsp90 ATPase homologue 1/2-like C-terminal" evidence="2">
    <location>
        <begin position="23"/>
        <end position="164"/>
    </location>
</feature>
<name>A0ABP9BNR5_9MICC</name>
<evidence type="ECO:0000259" key="2">
    <source>
        <dbReference type="Pfam" id="PF08327"/>
    </source>
</evidence>
<dbReference type="RefSeq" id="WP_345446550.1">
    <property type="nucleotide sequence ID" value="NZ_BAABKP010000004.1"/>
</dbReference>
<sequence length="166" mass="18669">MNQFELEDLDPAEVLTYRHEFSATPEEIYGAFLDPKLFVQWFGPKEWKVIPSTLTLEPVTGGRQQFVMRHTVNPKYQAPMYMRFIEMKEPSLIEYREALPTPQGKPSDTLVGLRISMEPGTAVTEDGVGEGTIVTLTQGPLPQAAQEHSRESWVGSFASLAELLAR</sequence>
<dbReference type="CDD" id="cd07814">
    <property type="entry name" value="SRPBCC_CalC_Aha1-like"/>
    <property type="match status" value="1"/>
</dbReference>
<reference evidence="4" key="1">
    <citation type="journal article" date="2019" name="Int. J. Syst. Evol. Microbiol.">
        <title>The Global Catalogue of Microorganisms (GCM) 10K type strain sequencing project: providing services to taxonomists for standard genome sequencing and annotation.</title>
        <authorList>
            <consortium name="The Broad Institute Genomics Platform"/>
            <consortium name="The Broad Institute Genome Sequencing Center for Infectious Disease"/>
            <person name="Wu L."/>
            <person name="Ma J."/>
        </authorList>
    </citation>
    <scope>NUCLEOTIDE SEQUENCE [LARGE SCALE GENOMIC DNA]</scope>
    <source>
        <strain evidence="4">JCM 18541</strain>
    </source>
</reference>
<dbReference type="Proteomes" id="UP001500187">
    <property type="component" value="Unassembled WGS sequence"/>
</dbReference>
<dbReference type="InterPro" id="IPR013538">
    <property type="entry name" value="ASHA1/2-like_C"/>
</dbReference>
<dbReference type="EMBL" id="BAABKP010000004">
    <property type="protein sequence ID" value="GAA4798307.1"/>
    <property type="molecule type" value="Genomic_DNA"/>
</dbReference>
<gene>
    <name evidence="3" type="ORF">GCM10023352_17520</name>
</gene>
<protein>
    <recommendedName>
        <fullName evidence="2">Activator of Hsp90 ATPase homologue 1/2-like C-terminal domain-containing protein</fullName>
    </recommendedName>
</protein>
<dbReference type="Pfam" id="PF08327">
    <property type="entry name" value="AHSA1"/>
    <property type="match status" value="1"/>
</dbReference>
<comment type="similarity">
    <text evidence="1">Belongs to the AHA1 family.</text>
</comment>
<comment type="caution">
    <text evidence="3">The sequence shown here is derived from an EMBL/GenBank/DDBJ whole genome shotgun (WGS) entry which is preliminary data.</text>
</comment>
<proteinExistence type="inferred from homology"/>
<accession>A0ABP9BNR5</accession>
<dbReference type="InterPro" id="IPR023393">
    <property type="entry name" value="START-like_dom_sf"/>
</dbReference>
<organism evidence="3 4">
    <name type="scientific">Rothia endophytica</name>
    <dbReference type="NCBI Taxonomy" id="1324766"/>
    <lineage>
        <taxon>Bacteria</taxon>
        <taxon>Bacillati</taxon>
        <taxon>Actinomycetota</taxon>
        <taxon>Actinomycetes</taxon>
        <taxon>Micrococcales</taxon>
        <taxon>Micrococcaceae</taxon>
        <taxon>Rothia</taxon>
    </lineage>
</organism>
<dbReference type="SUPFAM" id="SSF55961">
    <property type="entry name" value="Bet v1-like"/>
    <property type="match status" value="1"/>
</dbReference>
<keyword evidence="4" id="KW-1185">Reference proteome</keyword>
<evidence type="ECO:0000256" key="1">
    <source>
        <dbReference type="ARBA" id="ARBA00006817"/>
    </source>
</evidence>
<dbReference type="Gene3D" id="3.30.530.20">
    <property type="match status" value="1"/>
</dbReference>
<evidence type="ECO:0000313" key="3">
    <source>
        <dbReference type="EMBL" id="GAA4798307.1"/>
    </source>
</evidence>